<dbReference type="GeneID" id="59235297"/>
<dbReference type="PANTHER" id="PTHR28019">
    <property type="entry name" value="CELL MEMBRANE PROTEIN YLR413W-RELATED"/>
    <property type="match status" value="1"/>
</dbReference>
<dbReference type="KEGG" id="zmk:HG535_0B06810"/>
<dbReference type="Gene3D" id="1.20.140.150">
    <property type="match status" value="1"/>
</dbReference>
<dbReference type="Pfam" id="PF06687">
    <property type="entry name" value="SUR7"/>
    <property type="match status" value="1"/>
</dbReference>
<feature type="transmembrane region" description="Helical" evidence="2">
    <location>
        <begin position="605"/>
        <end position="627"/>
    </location>
</feature>
<feature type="region of interest" description="Disordered" evidence="1">
    <location>
        <begin position="644"/>
        <end position="670"/>
    </location>
</feature>
<dbReference type="InterPro" id="IPR009571">
    <property type="entry name" value="SUR7/Rim9-like_fungi"/>
</dbReference>
<dbReference type="AlphaFoldDB" id="A0A7H9AYZ1"/>
<feature type="compositionally biased region" description="Low complexity" evidence="1">
    <location>
        <begin position="648"/>
        <end position="662"/>
    </location>
</feature>
<dbReference type="Proteomes" id="UP000509704">
    <property type="component" value="Chromosome 2"/>
</dbReference>
<evidence type="ECO:0000313" key="4">
    <source>
        <dbReference type="Proteomes" id="UP000509704"/>
    </source>
</evidence>
<dbReference type="GO" id="GO:0051285">
    <property type="term" value="C:cell cortex of cell tip"/>
    <property type="evidence" value="ECO:0007669"/>
    <property type="project" value="TreeGrafter"/>
</dbReference>
<reference evidence="3 4" key="1">
    <citation type="submission" date="2020-07" db="EMBL/GenBank/DDBJ databases">
        <title>The yeast mating-type switching endonuclease HO is a domesticated member of an unorthodox homing genetic element family.</title>
        <authorList>
            <person name="Coughlan A.Y."/>
            <person name="Lombardi L."/>
            <person name="Braun-Galleani S."/>
            <person name="Martos A.R."/>
            <person name="Galeote V."/>
            <person name="Bigey F."/>
            <person name="Dequin S."/>
            <person name="Byrne K.P."/>
            <person name="Wolfe K.H."/>
        </authorList>
    </citation>
    <scope>NUCLEOTIDE SEQUENCE [LARGE SCALE GENOMIC DNA]</scope>
    <source>
        <strain evidence="3 4">NRRL Y-6702</strain>
    </source>
</reference>
<dbReference type="GO" id="GO:0005886">
    <property type="term" value="C:plasma membrane"/>
    <property type="evidence" value="ECO:0007669"/>
    <property type="project" value="InterPro"/>
</dbReference>
<dbReference type="PANTHER" id="PTHR28019:SF2">
    <property type="entry name" value="CELL MEMBRANE PROTEIN YLR413W-RELATED"/>
    <property type="match status" value="1"/>
</dbReference>
<keyword evidence="2" id="KW-1133">Transmembrane helix</keyword>
<sequence>MLAKQIILSICALFVFATFIMVIVAIAGSSSNYKPITNVYIGTADISHINVTKVIPQVGPILTILGTALTTPNNSIENIFGALRRIADTPALTPLLSLLSNAENTTSTVMALTELAPLAVSSNSTSSTQQLTQINALLQLSTNQTETIDGLSSLVSESASSNDNSSTVVFNLLGDSDNVTGSTHALIGLNNMTMSEKMHLAPVFELFQVSTNFSATFSSLSYLAFANLSTQNTDLVINALNQSSDTNATFARLERLVPDMRDPLLALEALINYSSSTNVTLSTLKYLVDNNVTSAPSARNALRSIASLVNNGNNDTLILNSVQSLAMISNSTSSTAQLTSLLDLFESSSNDTQTLSVLEDLETGLQQDPETARYVPSLFQLIQSSKDAPQTFRSLVTLTAWAQQNPETFIPILNILSSASRAEQISDEQLREMTPALMDYLHVNTRYQLSIFTLCEADSSGEIKMCSSSHAVQNLDFRNIIWSDLIASDFRPYLTALNVTADDLQLEGKLLKREHEYVPAIRATLAMSILSIVLAFFTLIVIFYLMFTKNVLSNKWWYGILFLVFWYVVFTCLSAIIVTAIIGIIKSGTHDDDYGVVFTSGSAYMGLIWTSFALSIIVLCLMTFIVFKNRNRKPVSEYNDDEIIVKGPTNDATDDTTSSNDNPNEKPVST</sequence>
<accession>A0A7H9AYZ1</accession>
<dbReference type="OrthoDB" id="4068213at2759"/>
<feature type="transmembrane region" description="Helical" evidence="2">
    <location>
        <begin position="7"/>
        <end position="28"/>
    </location>
</feature>
<dbReference type="InterPro" id="IPR052413">
    <property type="entry name" value="SUR7_domain"/>
</dbReference>
<dbReference type="GO" id="GO:0031505">
    <property type="term" value="P:fungal-type cell wall organization"/>
    <property type="evidence" value="ECO:0007669"/>
    <property type="project" value="TreeGrafter"/>
</dbReference>
<evidence type="ECO:0000313" key="3">
    <source>
        <dbReference type="EMBL" id="QLG71635.1"/>
    </source>
</evidence>
<dbReference type="EMBL" id="CP058605">
    <property type="protein sequence ID" value="QLG71635.1"/>
    <property type="molecule type" value="Genomic_DNA"/>
</dbReference>
<evidence type="ECO:0000256" key="1">
    <source>
        <dbReference type="SAM" id="MobiDB-lite"/>
    </source>
</evidence>
<protein>
    <submittedName>
        <fullName evidence="3">Uncharacterized protein</fullName>
    </submittedName>
</protein>
<proteinExistence type="predicted"/>
<keyword evidence="2" id="KW-0812">Transmembrane</keyword>
<gene>
    <name evidence="3" type="ORF">HG535_0B06810</name>
</gene>
<dbReference type="RefSeq" id="XP_037143363.1">
    <property type="nucleotide sequence ID" value="XM_037287468.1"/>
</dbReference>
<feature type="transmembrane region" description="Helical" evidence="2">
    <location>
        <begin position="559"/>
        <end position="585"/>
    </location>
</feature>
<feature type="transmembrane region" description="Helical" evidence="2">
    <location>
        <begin position="525"/>
        <end position="547"/>
    </location>
</feature>
<keyword evidence="4" id="KW-1185">Reference proteome</keyword>
<keyword evidence="2" id="KW-0472">Membrane</keyword>
<name>A0A7H9AYZ1_ZYGMR</name>
<organism evidence="3 4">
    <name type="scientific">Zygotorulaspora mrakii</name>
    <name type="common">Zygosaccharomyces mrakii</name>
    <dbReference type="NCBI Taxonomy" id="42260"/>
    <lineage>
        <taxon>Eukaryota</taxon>
        <taxon>Fungi</taxon>
        <taxon>Dikarya</taxon>
        <taxon>Ascomycota</taxon>
        <taxon>Saccharomycotina</taxon>
        <taxon>Saccharomycetes</taxon>
        <taxon>Saccharomycetales</taxon>
        <taxon>Saccharomycetaceae</taxon>
        <taxon>Zygotorulaspora</taxon>
    </lineage>
</organism>
<evidence type="ECO:0000256" key="2">
    <source>
        <dbReference type="SAM" id="Phobius"/>
    </source>
</evidence>